<proteinExistence type="predicted"/>
<evidence type="ECO:0000313" key="1">
    <source>
        <dbReference type="EMBL" id="MEK8049657.1"/>
    </source>
</evidence>
<accession>A0ABU9CGN2</accession>
<dbReference type="PROSITE" id="PS51257">
    <property type="entry name" value="PROKAR_LIPOPROTEIN"/>
    <property type="match status" value="1"/>
</dbReference>
<name>A0ABU9CGN2_9BURK</name>
<gene>
    <name evidence="1" type="ORF">AACH10_05345</name>
</gene>
<sequence length="181" mass="18928">MPPRRPPTVRRSLFAAAGLALLAAACGPALDWRLVQPPGWSLAATLPCRPDTTERRVPLAGAPVALGLWSCQAGDHMFAIASADLGDPARVGPALQALGAAARANIGAQLQSEQPAQVPGMTPHPDARLQRLVGRRPDGQPVRSQVLVFAYGARVYQATVLGPQAGDAQARPLFESLGVRP</sequence>
<protein>
    <recommendedName>
        <fullName evidence="3">DUF1795 domain-containing protein</fullName>
    </recommendedName>
</protein>
<evidence type="ECO:0000313" key="2">
    <source>
        <dbReference type="Proteomes" id="UP001365405"/>
    </source>
</evidence>
<evidence type="ECO:0008006" key="3">
    <source>
        <dbReference type="Google" id="ProtNLM"/>
    </source>
</evidence>
<organism evidence="1 2">
    <name type="scientific">Pseudaquabacterium inlustre</name>
    <dbReference type="NCBI Taxonomy" id="2984192"/>
    <lineage>
        <taxon>Bacteria</taxon>
        <taxon>Pseudomonadati</taxon>
        <taxon>Pseudomonadota</taxon>
        <taxon>Betaproteobacteria</taxon>
        <taxon>Burkholderiales</taxon>
        <taxon>Sphaerotilaceae</taxon>
        <taxon>Pseudaquabacterium</taxon>
    </lineage>
</organism>
<comment type="caution">
    <text evidence="1">The sequence shown here is derived from an EMBL/GenBank/DDBJ whole genome shotgun (WGS) entry which is preliminary data.</text>
</comment>
<dbReference type="EMBL" id="JBBUTH010000002">
    <property type="protein sequence ID" value="MEK8049657.1"/>
    <property type="molecule type" value="Genomic_DNA"/>
</dbReference>
<keyword evidence="2" id="KW-1185">Reference proteome</keyword>
<dbReference type="Proteomes" id="UP001365405">
    <property type="component" value="Unassembled WGS sequence"/>
</dbReference>
<reference evidence="1 2" key="1">
    <citation type="submission" date="2024-04" db="EMBL/GenBank/DDBJ databases">
        <title>Novel species of the genus Ideonella isolated from streams.</title>
        <authorList>
            <person name="Lu H."/>
        </authorList>
    </citation>
    <scope>NUCLEOTIDE SEQUENCE [LARGE SCALE GENOMIC DNA]</scope>
    <source>
        <strain evidence="1 2">DXS22W</strain>
    </source>
</reference>
<dbReference type="RefSeq" id="WP_341409335.1">
    <property type="nucleotide sequence ID" value="NZ_JBBUTH010000002.1"/>
</dbReference>